<protein>
    <submittedName>
        <fullName evidence="6">IclR family transcriptional regulator</fullName>
    </submittedName>
</protein>
<evidence type="ECO:0000259" key="5">
    <source>
        <dbReference type="PROSITE" id="PS51078"/>
    </source>
</evidence>
<organism evidence="6 7">
    <name type="scientific">Phaeobacter gallaeciensis</name>
    <dbReference type="NCBI Taxonomy" id="60890"/>
    <lineage>
        <taxon>Bacteria</taxon>
        <taxon>Pseudomonadati</taxon>
        <taxon>Pseudomonadota</taxon>
        <taxon>Alphaproteobacteria</taxon>
        <taxon>Rhodobacterales</taxon>
        <taxon>Roseobacteraceae</taxon>
        <taxon>Phaeobacter</taxon>
    </lineage>
</organism>
<dbReference type="Pfam" id="PF01614">
    <property type="entry name" value="IclR_C"/>
    <property type="match status" value="1"/>
</dbReference>
<dbReference type="GO" id="GO:0003700">
    <property type="term" value="F:DNA-binding transcription factor activity"/>
    <property type="evidence" value="ECO:0007669"/>
    <property type="project" value="TreeGrafter"/>
</dbReference>
<feature type="domain" description="IclR-ED" evidence="5">
    <location>
        <begin position="91"/>
        <end position="274"/>
    </location>
</feature>
<dbReference type="InterPro" id="IPR029016">
    <property type="entry name" value="GAF-like_dom_sf"/>
</dbReference>
<dbReference type="PROSITE" id="PS51078">
    <property type="entry name" value="ICLR_ED"/>
    <property type="match status" value="1"/>
</dbReference>
<name>A0A366X4Q9_9RHOB</name>
<dbReference type="SUPFAM" id="SSF55781">
    <property type="entry name" value="GAF domain-like"/>
    <property type="match status" value="1"/>
</dbReference>
<dbReference type="PANTHER" id="PTHR30136:SF24">
    <property type="entry name" value="HTH-TYPE TRANSCRIPTIONAL REPRESSOR ALLR"/>
    <property type="match status" value="1"/>
</dbReference>
<evidence type="ECO:0000313" key="6">
    <source>
        <dbReference type="EMBL" id="RBW56165.1"/>
    </source>
</evidence>
<evidence type="ECO:0000256" key="1">
    <source>
        <dbReference type="ARBA" id="ARBA00023015"/>
    </source>
</evidence>
<dbReference type="PROSITE" id="PS51077">
    <property type="entry name" value="HTH_ICLR"/>
    <property type="match status" value="1"/>
</dbReference>
<dbReference type="SUPFAM" id="SSF46785">
    <property type="entry name" value="Winged helix' DNA-binding domain"/>
    <property type="match status" value="1"/>
</dbReference>
<dbReference type="Pfam" id="PF09339">
    <property type="entry name" value="HTH_IclR"/>
    <property type="match status" value="1"/>
</dbReference>
<dbReference type="InterPro" id="IPR036390">
    <property type="entry name" value="WH_DNA-bd_sf"/>
</dbReference>
<proteinExistence type="predicted"/>
<evidence type="ECO:0000256" key="3">
    <source>
        <dbReference type="ARBA" id="ARBA00023163"/>
    </source>
</evidence>
<dbReference type="Proteomes" id="UP000252706">
    <property type="component" value="Unassembled WGS sequence"/>
</dbReference>
<dbReference type="EMBL" id="QOCE01000026">
    <property type="protein sequence ID" value="RBW56165.1"/>
    <property type="molecule type" value="Genomic_DNA"/>
</dbReference>
<reference evidence="6 7" key="1">
    <citation type="submission" date="2018-07" db="EMBL/GenBank/DDBJ databases">
        <title>Modular assembly of carbohydrate-degrading microbial communities in the ocean.</title>
        <authorList>
            <person name="Enke T.N."/>
            <person name="Datta M.S."/>
            <person name="Schwartzman J.A."/>
            <person name="Cermak N."/>
            <person name="Schmitz D.A."/>
            <person name="Barrere J."/>
            <person name="Cordero O.X."/>
        </authorList>
    </citation>
    <scope>NUCLEOTIDE SEQUENCE [LARGE SCALE GENOMIC DNA]</scope>
    <source>
        <strain evidence="6 7">C3M10</strain>
    </source>
</reference>
<keyword evidence="1" id="KW-0805">Transcription regulation</keyword>
<evidence type="ECO:0000313" key="7">
    <source>
        <dbReference type="Proteomes" id="UP000252706"/>
    </source>
</evidence>
<dbReference type="GO" id="GO:0003677">
    <property type="term" value="F:DNA binding"/>
    <property type="evidence" value="ECO:0007669"/>
    <property type="project" value="UniProtKB-KW"/>
</dbReference>
<sequence>MNHDIHVLDCYVKQFLSRITCNGKAMDMGTTTKALRMLDFFSLTGPEIGLSQMTRLTGYNKATALRLLTELVEYGLVEQDSDTKQYRLGSAVLRLAHLRESSFPTRTVARPFMKDCVEQSGECCHLALLDGFHLNTIAVEDSSAHSTRVVIDAAVRLPLHATASGLAVTAFGSQALREWVQTEKLEQFTSSTIVDPAKLEPVLERVRTTGLAESPDGFEIEVHGIAAPLFDAKGLAIGSIAIATPSSRMNEELRQRIYAILLNASANITRAWGGSFPASFRQHIQT</sequence>
<dbReference type="OrthoDB" id="6811967at2"/>
<dbReference type="InterPro" id="IPR005471">
    <property type="entry name" value="Tscrpt_reg_IclR_N"/>
</dbReference>
<keyword evidence="2" id="KW-0238">DNA-binding</keyword>
<dbReference type="PANTHER" id="PTHR30136">
    <property type="entry name" value="HELIX-TURN-HELIX TRANSCRIPTIONAL REGULATOR, ICLR FAMILY"/>
    <property type="match status" value="1"/>
</dbReference>
<feature type="domain" description="HTH iclR-type" evidence="4">
    <location>
        <begin position="28"/>
        <end position="90"/>
    </location>
</feature>
<dbReference type="Gene3D" id="1.10.10.10">
    <property type="entry name" value="Winged helix-like DNA-binding domain superfamily/Winged helix DNA-binding domain"/>
    <property type="match status" value="1"/>
</dbReference>
<keyword evidence="3" id="KW-0804">Transcription</keyword>
<evidence type="ECO:0000256" key="2">
    <source>
        <dbReference type="ARBA" id="ARBA00023125"/>
    </source>
</evidence>
<comment type="caution">
    <text evidence="6">The sequence shown here is derived from an EMBL/GenBank/DDBJ whole genome shotgun (WGS) entry which is preliminary data.</text>
</comment>
<dbReference type="InterPro" id="IPR014757">
    <property type="entry name" value="Tscrpt_reg_IclR_C"/>
</dbReference>
<dbReference type="Gene3D" id="3.30.450.40">
    <property type="match status" value="1"/>
</dbReference>
<gene>
    <name evidence="6" type="ORF">DS909_09305</name>
</gene>
<dbReference type="GO" id="GO:0045892">
    <property type="term" value="P:negative regulation of DNA-templated transcription"/>
    <property type="evidence" value="ECO:0007669"/>
    <property type="project" value="TreeGrafter"/>
</dbReference>
<accession>A0A366X4Q9</accession>
<dbReference type="AlphaFoldDB" id="A0A366X4Q9"/>
<dbReference type="SMART" id="SM00346">
    <property type="entry name" value="HTH_ICLR"/>
    <property type="match status" value="1"/>
</dbReference>
<evidence type="ECO:0000259" key="4">
    <source>
        <dbReference type="PROSITE" id="PS51077"/>
    </source>
</evidence>
<dbReference type="InterPro" id="IPR050707">
    <property type="entry name" value="HTH_MetabolicPath_Reg"/>
</dbReference>
<dbReference type="InterPro" id="IPR036388">
    <property type="entry name" value="WH-like_DNA-bd_sf"/>
</dbReference>